<accession>A0A9W9IQU2</accession>
<dbReference type="OrthoDB" id="39175at2759"/>
<sequence length="85" mass="10061">MLFFWWSICAPNLPSMDNAWWWTGIAIRIAQEDGFHREQRSHQFAHGKTAGLCRRIWWTFVMATQLTIKPRPEIAFFLSPKDDPP</sequence>
<dbReference type="CDD" id="cd12148">
    <property type="entry name" value="fungal_TF_MHR"/>
    <property type="match status" value="1"/>
</dbReference>
<keyword evidence="2" id="KW-1185">Reference proteome</keyword>
<evidence type="ECO:0000313" key="1">
    <source>
        <dbReference type="EMBL" id="KAJ5181731.1"/>
    </source>
</evidence>
<dbReference type="Proteomes" id="UP001150942">
    <property type="component" value="Unassembled WGS sequence"/>
</dbReference>
<evidence type="ECO:0008006" key="3">
    <source>
        <dbReference type="Google" id="ProtNLM"/>
    </source>
</evidence>
<organism evidence="1 2">
    <name type="scientific">Penicillium cf. viridicatum</name>
    <dbReference type="NCBI Taxonomy" id="2972119"/>
    <lineage>
        <taxon>Eukaryota</taxon>
        <taxon>Fungi</taxon>
        <taxon>Dikarya</taxon>
        <taxon>Ascomycota</taxon>
        <taxon>Pezizomycotina</taxon>
        <taxon>Eurotiomycetes</taxon>
        <taxon>Eurotiomycetidae</taxon>
        <taxon>Eurotiales</taxon>
        <taxon>Aspergillaceae</taxon>
        <taxon>Penicillium</taxon>
    </lineage>
</organism>
<dbReference type="EMBL" id="JAPQKQ010000009">
    <property type="protein sequence ID" value="KAJ5181731.1"/>
    <property type="molecule type" value="Genomic_DNA"/>
</dbReference>
<comment type="caution">
    <text evidence="1">The sequence shown here is derived from an EMBL/GenBank/DDBJ whole genome shotgun (WGS) entry which is preliminary data.</text>
</comment>
<reference evidence="1" key="1">
    <citation type="submission" date="2022-11" db="EMBL/GenBank/DDBJ databases">
        <authorList>
            <person name="Petersen C."/>
        </authorList>
    </citation>
    <scope>NUCLEOTIDE SEQUENCE</scope>
    <source>
        <strain evidence="1">IBT 20477</strain>
    </source>
</reference>
<evidence type="ECO:0000313" key="2">
    <source>
        <dbReference type="Proteomes" id="UP001150942"/>
    </source>
</evidence>
<protein>
    <recommendedName>
        <fullName evidence="3">Transcription factor domain-containing protein</fullName>
    </recommendedName>
</protein>
<gene>
    <name evidence="1" type="ORF">N7449_011878</name>
</gene>
<reference evidence="1" key="2">
    <citation type="journal article" date="2023" name="IMA Fungus">
        <title>Comparative genomic study of the Penicillium genus elucidates a diverse pangenome and 15 lateral gene transfer events.</title>
        <authorList>
            <person name="Petersen C."/>
            <person name="Sorensen T."/>
            <person name="Nielsen M.R."/>
            <person name="Sondergaard T.E."/>
            <person name="Sorensen J.L."/>
            <person name="Fitzpatrick D.A."/>
            <person name="Frisvad J.C."/>
            <person name="Nielsen K.L."/>
        </authorList>
    </citation>
    <scope>NUCLEOTIDE SEQUENCE</scope>
    <source>
        <strain evidence="1">IBT 20477</strain>
    </source>
</reference>
<dbReference type="AlphaFoldDB" id="A0A9W9IQU2"/>
<proteinExistence type="predicted"/>
<name>A0A9W9IQU2_9EURO</name>